<name>A0ACC6PVJ9_9ACTN</name>
<gene>
    <name evidence="1" type="primary">lepB</name>
    <name evidence="1" type="ORF">WKI67_18500</name>
</gene>
<reference evidence="1" key="1">
    <citation type="submission" date="2024-03" db="EMBL/GenBank/DDBJ databases">
        <title>Novel Streptomyces species of biotechnological and ecological value are a feature of Machair soil.</title>
        <authorList>
            <person name="Prole J.R."/>
            <person name="Goodfellow M."/>
            <person name="Allenby N."/>
            <person name="Ward A.C."/>
        </authorList>
    </citation>
    <scope>NUCLEOTIDE SEQUENCE</scope>
    <source>
        <strain evidence="1">MS2.AVA.5</strain>
    </source>
</reference>
<protein>
    <submittedName>
        <fullName evidence="1">Signal peptidase I</fullName>
        <ecNumber evidence="1">3.4.21.89</ecNumber>
    </submittedName>
</protein>
<dbReference type="EC" id="3.4.21.89" evidence="1"/>
<dbReference type="EMBL" id="JBBKAJ010000022">
    <property type="protein sequence ID" value="MEJ8635371.1"/>
    <property type="molecule type" value="Genomic_DNA"/>
</dbReference>
<dbReference type="Proteomes" id="UP001377168">
    <property type="component" value="Unassembled WGS sequence"/>
</dbReference>
<evidence type="ECO:0000313" key="1">
    <source>
        <dbReference type="EMBL" id="MEJ8635371.1"/>
    </source>
</evidence>
<keyword evidence="2" id="KW-1185">Reference proteome</keyword>
<organism evidence="1 2">
    <name type="scientific">Streptomyces achmelvichensis</name>
    <dbReference type="NCBI Taxonomy" id="3134111"/>
    <lineage>
        <taxon>Bacteria</taxon>
        <taxon>Bacillati</taxon>
        <taxon>Actinomycetota</taxon>
        <taxon>Actinomycetes</taxon>
        <taxon>Kitasatosporales</taxon>
        <taxon>Streptomycetaceae</taxon>
        <taxon>Streptomyces</taxon>
    </lineage>
</organism>
<accession>A0ACC6PVJ9</accession>
<comment type="caution">
    <text evidence="1">The sequence shown here is derived from an EMBL/GenBank/DDBJ whole genome shotgun (WGS) entry which is preliminary data.</text>
</comment>
<evidence type="ECO:0000313" key="2">
    <source>
        <dbReference type="Proteomes" id="UP001377168"/>
    </source>
</evidence>
<keyword evidence="1" id="KW-0378">Hydrolase</keyword>
<sequence length="220" mass="22465">MAALVLLALGLLGTTGTLVPLMGYSVRAASGDSMTPGHAQGDLVFFEEAGPDEVRRGDIVLFRAPAPVGQETMKRVMGVGGDTVACCDSGERVTVNGKPLREPYLRDGDAVGGAPPYDVKVPDGQVFLLGDNRMDSLDSRFFEGGGTVPVAAVKGRADDTAVPMMLVAGVVVSGLALLTGAGLGLAAWVAGRRRARAAGQFPARPPGAPPTAPARPTGTQ</sequence>
<proteinExistence type="predicted"/>